<accession>A0A075TSM0</accession>
<evidence type="ECO:0000313" key="9">
    <source>
        <dbReference type="EMBL" id="AMN16417.2"/>
    </source>
</evidence>
<dbReference type="Pfam" id="PF06648">
    <property type="entry name" value="AcMNPV_Ac75"/>
    <property type="match status" value="1"/>
</dbReference>
<dbReference type="EMBL" id="KU738898">
    <property type="protein sequence ID" value="AMN15589.2"/>
    <property type="molecule type" value="Genomic_DNA"/>
</dbReference>
<evidence type="ECO:0000313" key="2">
    <source>
        <dbReference type="EMBL" id="AMN15451.2"/>
    </source>
</evidence>
<evidence type="ECO:0000313" key="7">
    <source>
        <dbReference type="EMBL" id="AMN16141.2"/>
    </source>
</evidence>
<dbReference type="EMBL" id="KU738901">
    <property type="protein sequence ID" value="AMN16003.2"/>
    <property type="molecule type" value="Genomic_DNA"/>
</dbReference>
<evidence type="ECO:0000313" key="5">
    <source>
        <dbReference type="EMBL" id="AMN15865.2"/>
    </source>
</evidence>
<sequence length="130" mass="15255">MRSMDFIKNFVTQIATSMPVVTKVAFATTHIKHALKDLERDDTLRYKLVTVLQMFVEQQVPVEAMANIMNAVDVNMSQDQIEYLYCRIYDNGYILSIVNNYIEHERLTEPEIHDIAEFMVQEFNNALVYR</sequence>
<dbReference type="EMBL" id="KU738904">
    <property type="protein sequence ID" value="AMN16417.2"/>
    <property type="molecule type" value="Genomic_DNA"/>
</dbReference>
<dbReference type="EMBL" id="KJ909666">
    <property type="protein sequence ID" value="AIG63111.2"/>
    <property type="molecule type" value="Genomic_DNA"/>
</dbReference>
<evidence type="ECO:0000313" key="1">
    <source>
        <dbReference type="EMBL" id="AIG63111.2"/>
    </source>
</evidence>
<evidence type="ECO:0000313" key="3">
    <source>
        <dbReference type="EMBL" id="AMN15589.2"/>
    </source>
</evidence>
<dbReference type="EMBL" id="KU738902">
    <property type="protein sequence ID" value="AMN16141.2"/>
    <property type="molecule type" value="Genomic_DNA"/>
</dbReference>
<dbReference type="EMBL" id="KU738900">
    <property type="protein sequence ID" value="AMN15865.2"/>
    <property type="molecule type" value="Genomic_DNA"/>
</dbReference>
<dbReference type="EMBL" id="KU738897">
    <property type="protein sequence ID" value="AMN15451.2"/>
    <property type="molecule type" value="Genomic_DNA"/>
</dbReference>
<evidence type="ECO:0000313" key="8">
    <source>
        <dbReference type="EMBL" id="AMN16278.2"/>
    </source>
</evidence>
<name>A0A075TSM0_9ABAC</name>
<reference evidence="2" key="2">
    <citation type="journal article" date="2016" name="Genome Announc.">
        <title>Complete Genome Sequences of Seven Helicoverpa armigera SNPV-AC53-Derived Strains.</title>
        <authorList>
            <person name="Noune C."/>
            <person name="Hauxwell C."/>
        </authorList>
    </citation>
    <scope>NUCLEOTIDE SEQUENCE</scope>
    <source>
        <strain evidence="2">AC53C3</strain>
        <strain evidence="3">AC53C5</strain>
        <strain evidence="4">AC53C6</strain>
        <strain evidence="5">AC53C9</strain>
        <strain evidence="6">AC53T2</strain>
        <strain evidence="9">AC53T5</strain>
    </source>
</reference>
<evidence type="ECO:0000313" key="4">
    <source>
        <dbReference type="EMBL" id="AMN15727.2"/>
    </source>
</evidence>
<dbReference type="EMBL" id="KU738899">
    <property type="protein sequence ID" value="AMN15727.2"/>
    <property type="molecule type" value="Genomic_DNA"/>
</dbReference>
<organism evidence="1">
    <name type="scientific">Helicoverpa SNPV AC53</name>
    <dbReference type="NCBI Taxonomy" id="1569367"/>
    <lineage>
        <taxon>Viruses</taxon>
        <taxon>Viruses incertae sedis</taxon>
        <taxon>Naldaviricetes</taxon>
        <taxon>Lefavirales</taxon>
        <taxon>Baculoviridae</taxon>
        <taxon>Alphabaculovirus</taxon>
        <taxon>Alphabaculovirus helarmigerae</taxon>
    </lineage>
</organism>
<protein>
    <submittedName>
        <fullName evidence="1">ORF70</fullName>
    </submittedName>
</protein>
<reference evidence="1" key="1">
    <citation type="journal article" date="2015" name="Genome Announc.">
        <title>Complete Genome Sequences of Helicoverpa armigera Single Nucleopolyhedrovirus Strains AC53 and H25EA1 from Australia.</title>
        <authorList>
            <person name="Noune C."/>
            <person name="Hauxwell C."/>
        </authorList>
    </citation>
    <scope>NUCLEOTIDE SEQUENCE</scope>
    <source>
        <strain evidence="1">AC53</strain>
    </source>
</reference>
<dbReference type="EMBL" id="KU738903">
    <property type="protein sequence ID" value="AMN16278.2"/>
    <property type="molecule type" value="Genomic_DNA"/>
</dbReference>
<dbReference type="InterPro" id="IPR010594">
    <property type="entry name" value="AcMNPV_Ac75"/>
</dbReference>
<reference evidence="1" key="3">
    <citation type="submission" date="2016-08" db="EMBL/GenBank/DDBJ databases">
        <authorList>
            <person name="Seilhamer J.J."/>
        </authorList>
    </citation>
    <scope>NUCLEOTIDE SEQUENCE</scope>
    <source>
        <strain evidence="1">AC53</strain>
        <strain evidence="7">AC53T4.1</strain>
        <strain evidence="8">AC53T4.2</strain>
    </source>
</reference>
<gene>
    <name evidence="1" type="ORF">HaSNPV-AC53_070</name>
</gene>
<evidence type="ECO:0000313" key="6">
    <source>
        <dbReference type="EMBL" id="AMN16003.2"/>
    </source>
</evidence>
<proteinExistence type="predicted"/>